<dbReference type="PROSITE" id="PS51674">
    <property type="entry name" value="4FE4S_WBL"/>
    <property type="match status" value="1"/>
</dbReference>
<accession>A0ABZ1HWZ9</accession>
<dbReference type="EMBL" id="CP142149">
    <property type="protein sequence ID" value="WSE26136.1"/>
    <property type="molecule type" value="Genomic_DNA"/>
</dbReference>
<gene>
    <name evidence="11" type="primary">whiB</name>
    <name evidence="13" type="ORF">VSH64_24995</name>
</gene>
<keyword evidence="8 11" id="KW-0238">DNA-binding</keyword>
<comment type="similarity">
    <text evidence="2 11">Belongs to the WhiB family.</text>
</comment>
<reference evidence="13 14" key="1">
    <citation type="journal article" date="2015" name="Int. J. Syst. Evol. Microbiol.">
        <title>Amycolatopsis rhabdoformis sp. nov., an actinomycete isolated from a tropical forest soil.</title>
        <authorList>
            <person name="Souza W.R."/>
            <person name="Silva R.E."/>
            <person name="Goodfellow M."/>
            <person name="Busarakam K."/>
            <person name="Figueiro F.S."/>
            <person name="Ferreira D."/>
            <person name="Rodrigues-Filho E."/>
            <person name="Moraes L.A.B."/>
            <person name="Zucchi T.D."/>
        </authorList>
    </citation>
    <scope>NUCLEOTIDE SEQUENCE [LARGE SCALE GENOMIC DNA]</scope>
    <source>
        <strain evidence="13 14">NCIMB 14900</strain>
    </source>
</reference>
<feature type="domain" description="4Fe-4S Wbl-type" evidence="12">
    <location>
        <begin position="37"/>
        <end position="94"/>
    </location>
</feature>
<evidence type="ECO:0000256" key="1">
    <source>
        <dbReference type="ARBA" id="ARBA00004496"/>
    </source>
</evidence>
<comment type="function">
    <text evidence="11">Acts as a transcriptional regulator. Probably redox-responsive. The apo- but not holo-form probably binds DNA.</text>
</comment>
<evidence type="ECO:0000259" key="12">
    <source>
        <dbReference type="PROSITE" id="PS51674"/>
    </source>
</evidence>
<keyword evidence="10 11" id="KW-0804">Transcription</keyword>
<evidence type="ECO:0000256" key="4">
    <source>
        <dbReference type="ARBA" id="ARBA00022723"/>
    </source>
</evidence>
<sequence>MKEVNLLPRKTRQSEVPELLVRLGDPDGDVSWRLDGRCAEIGPDLFFPEKGEDTTTARWVCAGCEVRLRCLEYAIQTREEFGIWGGTTEREREQIRRLRNGQEAAA</sequence>
<evidence type="ECO:0000256" key="3">
    <source>
        <dbReference type="ARBA" id="ARBA00022485"/>
    </source>
</evidence>
<dbReference type="HAMAP" id="MF_01479">
    <property type="entry name" value="WhiB"/>
    <property type="match status" value="1"/>
</dbReference>
<dbReference type="PANTHER" id="PTHR38839:SF4">
    <property type="entry name" value="TRANSCRIPTIONAL REGULATOR WHIB"/>
    <property type="match status" value="1"/>
</dbReference>
<comment type="cofactor">
    <cofactor evidence="11">
        <name>[4Fe-4S] cluster</name>
        <dbReference type="ChEBI" id="CHEBI:49883"/>
    </cofactor>
    <text evidence="11">Binds 1 [4Fe-4S] cluster per subunit. Following nitrosylation of the [4Fe-4S] cluster binds 1 [4Fe-8(NO)] cluster per subunit.</text>
</comment>
<dbReference type="Pfam" id="PF02467">
    <property type="entry name" value="Whib"/>
    <property type="match status" value="1"/>
</dbReference>
<evidence type="ECO:0000256" key="7">
    <source>
        <dbReference type="ARBA" id="ARBA00023015"/>
    </source>
</evidence>
<comment type="PTM">
    <text evidence="11">The Fe-S cluster can be nitrosylated by nitric oxide (NO).</text>
</comment>
<proteinExistence type="inferred from homology"/>
<evidence type="ECO:0000256" key="2">
    <source>
        <dbReference type="ARBA" id="ARBA00006597"/>
    </source>
</evidence>
<dbReference type="InterPro" id="IPR034768">
    <property type="entry name" value="4FE4S_WBL"/>
</dbReference>
<keyword evidence="14" id="KW-1185">Reference proteome</keyword>
<keyword evidence="5 11" id="KW-0408">Iron</keyword>
<keyword evidence="11" id="KW-0963">Cytoplasm</keyword>
<dbReference type="InterPro" id="IPR003482">
    <property type="entry name" value="Whib"/>
</dbReference>
<evidence type="ECO:0000256" key="5">
    <source>
        <dbReference type="ARBA" id="ARBA00023004"/>
    </source>
</evidence>
<keyword evidence="7 11" id="KW-0805">Transcription regulation</keyword>
<evidence type="ECO:0000313" key="14">
    <source>
        <dbReference type="Proteomes" id="UP001330812"/>
    </source>
</evidence>
<evidence type="ECO:0000256" key="11">
    <source>
        <dbReference type="HAMAP-Rule" id="MF_01479"/>
    </source>
</evidence>
<dbReference type="Proteomes" id="UP001330812">
    <property type="component" value="Chromosome"/>
</dbReference>
<organism evidence="13 14">
    <name type="scientific">Amycolatopsis rhabdoformis</name>
    <dbReference type="NCBI Taxonomy" id="1448059"/>
    <lineage>
        <taxon>Bacteria</taxon>
        <taxon>Bacillati</taxon>
        <taxon>Actinomycetota</taxon>
        <taxon>Actinomycetes</taxon>
        <taxon>Pseudonocardiales</taxon>
        <taxon>Pseudonocardiaceae</taxon>
        <taxon>Amycolatopsis</taxon>
    </lineage>
</organism>
<feature type="binding site" evidence="11">
    <location>
        <position position="64"/>
    </location>
    <ligand>
        <name>[4Fe-4S] cluster</name>
        <dbReference type="ChEBI" id="CHEBI:49883"/>
    </ligand>
</feature>
<comment type="PTM">
    <text evidence="11">Upon Fe-S cluster removal intramolecular disulfide bonds are formed.</text>
</comment>
<keyword evidence="4 11" id="KW-0479">Metal-binding</keyword>
<protein>
    <recommendedName>
        <fullName evidence="11">Transcriptional regulator WhiB</fullName>
    </recommendedName>
</protein>
<dbReference type="RefSeq" id="WP_326565104.1">
    <property type="nucleotide sequence ID" value="NZ_CP142149.1"/>
</dbReference>
<keyword evidence="3 11" id="KW-0004">4Fe-4S</keyword>
<evidence type="ECO:0000256" key="9">
    <source>
        <dbReference type="ARBA" id="ARBA00023157"/>
    </source>
</evidence>
<feature type="binding site" evidence="11">
    <location>
        <position position="38"/>
    </location>
    <ligand>
        <name>[4Fe-4S] cluster</name>
        <dbReference type="ChEBI" id="CHEBI:49883"/>
    </ligand>
</feature>
<comment type="subcellular location">
    <subcellularLocation>
        <location evidence="1 11">Cytoplasm</location>
    </subcellularLocation>
</comment>
<feature type="binding site" evidence="11">
    <location>
        <position position="70"/>
    </location>
    <ligand>
        <name>[4Fe-4S] cluster</name>
        <dbReference type="ChEBI" id="CHEBI:49883"/>
    </ligand>
</feature>
<evidence type="ECO:0000256" key="8">
    <source>
        <dbReference type="ARBA" id="ARBA00023125"/>
    </source>
</evidence>
<feature type="binding site" evidence="11">
    <location>
        <position position="61"/>
    </location>
    <ligand>
        <name>[4Fe-4S] cluster</name>
        <dbReference type="ChEBI" id="CHEBI:49883"/>
    </ligand>
</feature>
<dbReference type="PANTHER" id="PTHR38839">
    <property type="entry name" value="TRANSCRIPTIONAL REGULATOR WHID-RELATED"/>
    <property type="match status" value="1"/>
</dbReference>
<evidence type="ECO:0000256" key="6">
    <source>
        <dbReference type="ARBA" id="ARBA00023014"/>
    </source>
</evidence>
<name>A0ABZ1HWZ9_9PSEU</name>
<keyword evidence="9 11" id="KW-1015">Disulfide bond</keyword>
<evidence type="ECO:0000256" key="10">
    <source>
        <dbReference type="ARBA" id="ARBA00023163"/>
    </source>
</evidence>
<keyword evidence="6 11" id="KW-0411">Iron-sulfur</keyword>
<evidence type="ECO:0000313" key="13">
    <source>
        <dbReference type="EMBL" id="WSE26136.1"/>
    </source>
</evidence>